<dbReference type="InterPro" id="IPR050238">
    <property type="entry name" value="DNA_Rep/Repair_Clamp_Loader"/>
</dbReference>
<protein>
    <submittedName>
        <fullName evidence="1">DNA polymerase-3 subunit delta</fullName>
        <ecNumber evidence="1">2.7.7.7</ecNumber>
    </submittedName>
</protein>
<dbReference type="Pfam" id="PF13177">
    <property type="entry name" value="DNA_pol3_delta2"/>
    <property type="match status" value="1"/>
</dbReference>
<dbReference type="InterPro" id="IPR027417">
    <property type="entry name" value="P-loop_NTPase"/>
</dbReference>
<dbReference type="GO" id="GO:0003887">
    <property type="term" value="F:DNA-directed DNA polymerase activity"/>
    <property type="evidence" value="ECO:0007669"/>
    <property type="project" value="UniProtKB-EC"/>
</dbReference>
<dbReference type="EMBL" id="JAGGLI010000020">
    <property type="protein sequence ID" value="MBP2028058.1"/>
    <property type="molecule type" value="Genomic_DNA"/>
</dbReference>
<gene>
    <name evidence="1" type="ORF">J2Z35_001857</name>
</gene>
<dbReference type="Gene3D" id="3.40.50.300">
    <property type="entry name" value="P-loop containing nucleotide triphosphate hydrolases"/>
    <property type="match status" value="1"/>
</dbReference>
<dbReference type="Proteomes" id="UP001314903">
    <property type="component" value="Unassembled WGS sequence"/>
</dbReference>
<keyword evidence="1" id="KW-0548">Nucleotidyltransferase</keyword>
<organism evidence="1 2">
    <name type="scientific">Acetoanaerobium pronyense</name>
    <dbReference type="NCBI Taxonomy" id="1482736"/>
    <lineage>
        <taxon>Bacteria</taxon>
        <taxon>Bacillati</taxon>
        <taxon>Bacillota</taxon>
        <taxon>Clostridia</taxon>
        <taxon>Peptostreptococcales</taxon>
        <taxon>Filifactoraceae</taxon>
        <taxon>Acetoanaerobium</taxon>
    </lineage>
</organism>
<dbReference type="PANTHER" id="PTHR11669">
    <property type="entry name" value="REPLICATION FACTOR C / DNA POLYMERASE III GAMMA-TAU SUBUNIT"/>
    <property type="match status" value="1"/>
</dbReference>
<dbReference type="EC" id="2.7.7.7" evidence="1"/>
<dbReference type="RefSeq" id="WP_209661115.1">
    <property type="nucleotide sequence ID" value="NZ_JAGGLI010000020.1"/>
</dbReference>
<accession>A0ABS4KJV9</accession>
<proteinExistence type="predicted"/>
<sequence>METKNQYNSVTEMLISGAKSGHLSHALIFEGSKDSQKLSLAMELSRILIGGENLENEMDYSFITKDEMKIETIRKINQDCIKKSYRGSKVYVIEDAMKLSIPMQNAFLKTLEEPPPNVYFILLCENSMPLLETIKSRCEKYYFHSEEELRQETKYLSKIEDFYRVLKENDTLGAIGYMDHLKEAKDDIELVFDMLLDYTRDILVTKEKSDYLSYRISDKDFTEEMASSFTHFQLLSILDIIEDTRKKISSRCNYNLTCEAMVLNILEVIK</sequence>
<dbReference type="SUPFAM" id="SSF52540">
    <property type="entry name" value="P-loop containing nucleoside triphosphate hydrolases"/>
    <property type="match status" value="1"/>
</dbReference>
<evidence type="ECO:0000313" key="2">
    <source>
        <dbReference type="Proteomes" id="UP001314903"/>
    </source>
</evidence>
<keyword evidence="2" id="KW-1185">Reference proteome</keyword>
<dbReference type="PANTHER" id="PTHR11669:SF8">
    <property type="entry name" value="DNA POLYMERASE III SUBUNIT DELTA"/>
    <property type="match status" value="1"/>
</dbReference>
<keyword evidence="1" id="KW-0808">Transferase</keyword>
<name>A0ABS4KJV9_9FIRM</name>
<reference evidence="1 2" key="1">
    <citation type="submission" date="2021-03" db="EMBL/GenBank/DDBJ databases">
        <title>Genomic Encyclopedia of Type Strains, Phase IV (KMG-IV): sequencing the most valuable type-strain genomes for metagenomic binning, comparative biology and taxonomic classification.</title>
        <authorList>
            <person name="Goeker M."/>
        </authorList>
    </citation>
    <scope>NUCLEOTIDE SEQUENCE [LARGE SCALE GENOMIC DNA]</scope>
    <source>
        <strain evidence="1 2">DSM 27512</strain>
    </source>
</reference>
<comment type="caution">
    <text evidence="1">The sequence shown here is derived from an EMBL/GenBank/DDBJ whole genome shotgun (WGS) entry which is preliminary data.</text>
</comment>
<evidence type="ECO:0000313" key="1">
    <source>
        <dbReference type="EMBL" id="MBP2028058.1"/>
    </source>
</evidence>